<dbReference type="AlphaFoldDB" id="A0A7W7AM29"/>
<feature type="transmembrane region" description="Helical" evidence="1">
    <location>
        <begin position="6"/>
        <end position="21"/>
    </location>
</feature>
<feature type="transmembrane region" description="Helical" evidence="1">
    <location>
        <begin position="41"/>
        <end position="64"/>
    </location>
</feature>
<organism evidence="2 3">
    <name type="scientific">Sphingomonas abaci</name>
    <dbReference type="NCBI Taxonomy" id="237611"/>
    <lineage>
        <taxon>Bacteria</taxon>
        <taxon>Pseudomonadati</taxon>
        <taxon>Pseudomonadota</taxon>
        <taxon>Alphaproteobacteria</taxon>
        <taxon>Sphingomonadales</taxon>
        <taxon>Sphingomonadaceae</taxon>
        <taxon>Sphingomonas</taxon>
    </lineage>
</organism>
<comment type="caution">
    <text evidence="2">The sequence shown here is derived from an EMBL/GenBank/DDBJ whole genome shotgun (WGS) entry which is preliminary data.</text>
</comment>
<reference evidence="2 3" key="1">
    <citation type="submission" date="2020-08" db="EMBL/GenBank/DDBJ databases">
        <title>Genomic Encyclopedia of Type Strains, Phase IV (KMG-IV): sequencing the most valuable type-strain genomes for metagenomic binning, comparative biology and taxonomic classification.</title>
        <authorList>
            <person name="Goeker M."/>
        </authorList>
    </citation>
    <scope>NUCLEOTIDE SEQUENCE [LARGE SCALE GENOMIC DNA]</scope>
    <source>
        <strain evidence="2 3">DSM 15867</strain>
    </source>
</reference>
<dbReference type="EMBL" id="JACHNY010000011">
    <property type="protein sequence ID" value="MBB4619554.1"/>
    <property type="molecule type" value="Genomic_DNA"/>
</dbReference>
<evidence type="ECO:0000313" key="2">
    <source>
        <dbReference type="EMBL" id="MBB4619554.1"/>
    </source>
</evidence>
<gene>
    <name evidence="2" type="ORF">GGQ96_003709</name>
</gene>
<proteinExistence type="predicted"/>
<keyword evidence="1" id="KW-0472">Membrane</keyword>
<keyword evidence="1" id="KW-1133">Transmembrane helix</keyword>
<dbReference type="Proteomes" id="UP000574769">
    <property type="component" value="Unassembled WGS sequence"/>
</dbReference>
<keyword evidence="1" id="KW-0812">Transmembrane</keyword>
<protein>
    <submittedName>
        <fullName evidence="2">Uncharacterized protein</fullName>
    </submittedName>
</protein>
<name>A0A7W7AM29_9SPHN</name>
<evidence type="ECO:0000313" key="3">
    <source>
        <dbReference type="Proteomes" id="UP000574769"/>
    </source>
</evidence>
<keyword evidence="3" id="KW-1185">Reference proteome</keyword>
<accession>A0A7W7AM29</accession>
<sequence>MVFNVLLMAYAVIVSFVLSTASRRRREARPLGRAVQTAGQLAYGTSVTFALLCVGWACMIYLGATPAPVLS</sequence>
<evidence type="ECO:0000256" key="1">
    <source>
        <dbReference type="SAM" id="Phobius"/>
    </source>
</evidence>
<dbReference type="RefSeq" id="WP_184116806.1">
    <property type="nucleotide sequence ID" value="NZ_JACHNY010000011.1"/>
</dbReference>